<gene>
    <name evidence="1" type="ORF">BC349_16020</name>
</gene>
<name>A0ABR7MCL7_9BACT</name>
<protein>
    <recommendedName>
        <fullName evidence="3">Secreted protein</fullName>
    </recommendedName>
</protein>
<accession>A0ABR7MCL7</accession>
<dbReference type="EMBL" id="MBUA01000028">
    <property type="protein sequence ID" value="MBC6492569.1"/>
    <property type="molecule type" value="Genomic_DNA"/>
</dbReference>
<evidence type="ECO:0000313" key="2">
    <source>
        <dbReference type="Proteomes" id="UP000765802"/>
    </source>
</evidence>
<reference evidence="1 2" key="1">
    <citation type="submission" date="2016-07" db="EMBL/GenBank/DDBJ databases">
        <title>Genome analysis of Flavihumibacter stibioxidans YS-17.</title>
        <authorList>
            <person name="Shi K."/>
            <person name="Han Y."/>
            <person name="Wang G."/>
        </authorList>
    </citation>
    <scope>NUCLEOTIDE SEQUENCE [LARGE SCALE GENOMIC DNA]</scope>
    <source>
        <strain evidence="1 2">YS-17</strain>
    </source>
</reference>
<evidence type="ECO:0000313" key="1">
    <source>
        <dbReference type="EMBL" id="MBC6492569.1"/>
    </source>
</evidence>
<keyword evidence="2" id="KW-1185">Reference proteome</keyword>
<dbReference type="RefSeq" id="WP_187257885.1">
    <property type="nucleotide sequence ID" value="NZ_JBHULF010000020.1"/>
</dbReference>
<sequence length="64" mass="6657">MKLASILLVIACVIFGTGVFAGLGQVVCSQQIPTEIGKLHKETPADIEEDAGPDTVSAFTVLVN</sequence>
<comment type="caution">
    <text evidence="1">The sequence shown here is derived from an EMBL/GenBank/DDBJ whole genome shotgun (WGS) entry which is preliminary data.</text>
</comment>
<dbReference type="Proteomes" id="UP000765802">
    <property type="component" value="Unassembled WGS sequence"/>
</dbReference>
<proteinExistence type="predicted"/>
<organism evidence="1 2">
    <name type="scientific">Flavihumibacter stibioxidans</name>
    <dbReference type="NCBI Taxonomy" id="1834163"/>
    <lineage>
        <taxon>Bacteria</taxon>
        <taxon>Pseudomonadati</taxon>
        <taxon>Bacteroidota</taxon>
        <taxon>Chitinophagia</taxon>
        <taxon>Chitinophagales</taxon>
        <taxon>Chitinophagaceae</taxon>
        <taxon>Flavihumibacter</taxon>
    </lineage>
</organism>
<evidence type="ECO:0008006" key="3">
    <source>
        <dbReference type="Google" id="ProtNLM"/>
    </source>
</evidence>